<feature type="non-terminal residue" evidence="3">
    <location>
        <position position="1"/>
    </location>
</feature>
<evidence type="ECO:0000313" key="3">
    <source>
        <dbReference type="EMBL" id="TDL27986.1"/>
    </source>
</evidence>
<dbReference type="Pfam" id="PF03330">
    <property type="entry name" value="DPBB_1"/>
    <property type="match status" value="1"/>
</dbReference>
<dbReference type="Proteomes" id="UP000294933">
    <property type="component" value="Unassembled WGS sequence"/>
</dbReference>
<feature type="domain" description="RlpA-like protein double-psi beta-barrel" evidence="2">
    <location>
        <begin position="49"/>
        <end position="95"/>
    </location>
</feature>
<dbReference type="Gene3D" id="2.40.40.10">
    <property type="entry name" value="RlpA-like domain"/>
    <property type="match status" value="1"/>
</dbReference>
<keyword evidence="1" id="KW-0732">Signal</keyword>
<dbReference type="AlphaFoldDB" id="A0A4Y7QKU7"/>
<gene>
    <name evidence="3" type="ORF">BD410DRAFT_713005</name>
</gene>
<name>A0A4Y7QKU7_9AGAM</name>
<dbReference type="EMBL" id="ML170158">
    <property type="protein sequence ID" value="TDL27986.1"/>
    <property type="molecule type" value="Genomic_DNA"/>
</dbReference>
<dbReference type="PANTHER" id="PTHR31836">
    <property type="match status" value="1"/>
</dbReference>
<sequence>TFFDPGVGACGTTSSGSDPIVAISSQLFNSFPGFDGGNPNSNPVSGKQITASFQGKSTTVTVVDECLGCGVNDLDFSPAAFNALASEDLGRIDITWQFL</sequence>
<dbReference type="CDD" id="cd22191">
    <property type="entry name" value="DPBB_RlpA_EXP_N-like"/>
    <property type="match status" value="1"/>
</dbReference>
<evidence type="ECO:0000259" key="2">
    <source>
        <dbReference type="Pfam" id="PF03330"/>
    </source>
</evidence>
<dbReference type="SUPFAM" id="SSF50685">
    <property type="entry name" value="Barwin-like endoglucanases"/>
    <property type="match status" value="1"/>
</dbReference>
<dbReference type="InterPro" id="IPR036908">
    <property type="entry name" value="RlpA-like_sf"/>
</dbReference>
<dbReference type="InterPro" id="IPR051477">
    <property type="entry name" value="Expansin_CellWall"/>
</dbReference>
<dbReference type="PANTHER" id="PTHR31836:SF28">
    <property type="entry name" value="SRCR DOMAIN-CONTAINING PROTEIN-RELATED"/>
    <property type="match status" value="1"/>
</dbReference>
<dbReference type="VEuPathDB" id="FungiDB:BD410DRAFT_713005"/>
<reference evidence="3 4" key="1">
    <citation type="submission" date="2018-06" db="EMBL/GenBank/DDBJ databases">
        <title>A transcriptomic atlas of mushroom development highlights an independent origin of complex multicellularity.</title>
        <authorList>
            <consortium name="DOE Joint Genome Institute"/>
            <person name="Krizsan K."/>
            <person name="Almasi E."/>
            <person name="Merenyi Z."/>
            <person name="Sahu N."/>
            <person name="Viragh M."/>
            <person name="Koszo T."/>
            <person name="Mondo S."/>
            <person name="Kiss B."/>
            <person name="Balint B."/>
            <person name="Kues U."/>
            <person name="Barry K."/>
            <person name="Hegedus J.C."/>
            <person name="Henrissat B."/>
            <person name="Johnson J."/>
            <person name="Lipzen A."/>
            <person name="Ohm R."/>
            <person name="Nagy I."/>
            <person name="Pangilinan J."/>
            <person name="Yan J."/>
            <person name="Xiong Y."/>
            <person name="Grigoriev I.V."/>
            <person name="Hibbett D.S."/>
            <person name="Nagy L.G."/>
        </authorList>
    </citation>
    <scope>NUCLEOTIDE SEQUENCE [LARGE SCALE GENOMIC DNA]</scope>
    <source>
        <strain evidence="3 4">SZMC22713</strain>
    </source>
</reference>
<dbReference type="OrthoDB" id="623670at2759"/>
<accession>A0A4Y7QKU7</accession>
<evidence type="ECO:0000256" key="1">
    <source>
        <dbReference type="ARBA" id="ARBA00022729"/>
    </source>
</evidence>
<dbReference type="InterPro" id="IPR009009">
    <property type="entry name" value="RlpA-like_DPBB"/>
</dbReference>
<dbReference type="STRING" id="50990.A0A4Y7QKU7"/>
<organism evidence="3 4">
    <name type="scientific">Rickenella mellea</name>
    <dbReference type="NCBI Taxonomy" id="50990"/>
    <lineage>
        <taxon>Eukaryota</taxon>
        <taxon>Fungi</taxon>
        <taxon>Dikarya</taxon>
        <taxon>Basidiomycota</taxon>
        <taxon>Agaricomycotina</taxon>
        <taxon>Agaricomycetes</taxon>
        <taxon>Hymenochaetales</taxon>
        <taxon>Rickenellaceae</taxon>
        <taxon>Rickenella</taxon>
    </lineage>
</organism>
<keyword evidence="4" id="KW-1185">Reference proteome</keyword>
<evidence type="ECO:0000313" key="4">
    <source>
        <dbReference type="Proteomes" id="UP000294933"/>
    </source>
</evidence>
<proteinExistence type="predicted"/>
<protein>
    <recommendedName>
        <fullName evidence="2">RlpA-like protein double-psi beta-barrel domain-containing protein</fullName>
    </recommendedName>
</protein>